<evidence type="ECO:0000313" key="3">
    <source>
        <dbReference type="EMBL" id="RSY77886.1"/>
    </source>
</evidence>
<evidence type="ECO:0000256" key="2">
    <source>
        <dbReference type="ARBA" id="ARBA00023002"/>
    </source>
</evidence>
<dbReference type="PANTHER" id="PTHR44196:SF1">
    <property type="entry name" value="DEHYDROGENASE_REDUCTASE SDR FAMILY MEMBER 7B"/>
    <property type="match status" value="1"/>
</dbReference>
<dbReference type="SUPFAM" id="SSF51735">
    <property type="entry name" value="NAD(P)-binding Rossmann-fold domains"/>
    <property type="match status" value="1"/>
</dbReference>
<dbReference type="RefSeq" id="WP_126005732.1">
    <property type="nucleotide sequence ID" value="NZ_QQYZ01000027.1"/>
</dbReference>
<reference evidence="3 4" key="1">
    <citation type="submission" date="2018-07" db="EMBL/GenBank/DDBJ databases">
        <title>Genomic and Epidemiologic Investigation of an Indolent Hospital Outbreak.</title>
        <authorList>
            <person name="Johnson R.C."/>
            <person name="Deming C."/>
            <person name="Conlan S."/>
            <person name="Zellmer C.J."/>
            <person name="Michelin A.V."/>
            <person name="Lee-Lin S."/>
            <person name="Thomas P.J."/>
            <person name="Park M."/>
            <person name="Weingarten R.A."/>
            <person name="Less J."/>
            <person name="Dekker J.P."/>
            <person name="Frank K.M."/>
            <person name="Musser K.A."/>
            <person name="Mcquiston J.R."/>
            <person name="Henderson D.K."/>
            <person name="Lau A.F."/>
            <person name="Palmore T.N."/>
            <person name="Segre J.A."/>
        </authorList>
    </citation>
    <scope>NUCLEOTIDE SEQUENCE [LARGE SCALE GENOMIC DNA]</scope>
    <source>
        <strain evidence="3 4">SK-CDC1_0717</strain>
    </source>
</reference>
<dbReference type="Gene3D" id="3.40.50.720">
    <property type="entry name" value="NAD(P)-binding Rossmann-like Domain"/>
    <property type="match status" value="1"/>
</dbReference>
<gene>
    <name evidence="3" type="ORF">DAH66_19475</name>
</gene>
<protein>
    <submittedName>
        <fullName evidence="3">SDR family NAD(P)-dependent oxidoreductase</fullName>
    </submittedName>
</protein>
<sequence>MKGIGAKTVVITGAGRGLGSAFALTFADAGYDLILCGRNRADLEAVATLAGRPSGTKPRIVMLDLTNADSVADAAAQISMQTARVDILVNNAAMWLEASPAPYHDADVLAVVNSAISGTFLLFQSLRPLMDRSDTPDLVTIGSISGLPNAALQSVSVPFYAAKRGQVALAEGLRQEFAGTRYRSILINPPYLDDARPDQPHWTAAPDRHKGERATTRDVVEAALFALARPRSISLTIEMDADDGGLFPSAG</sequence>
<dbReference type="CDD" id="cd05233">
    <property type="entry name" value="SDR_c"/>
    <property type="match status" value="1"/>
</dbReference>
<dbReference type="Pfam" id="PF00106">
    <property type="entry name" value="adh_short"/>
    <property type="match status" value="1"/>
</dbReference>
<name>A0A430FYQ5_9SPHN</name>
<evidence type="ECO:0000256" key="1">
    <source>
        <dbReference type="ARBA" id="ARBA00006484"/>
    </source>
</evidence>
<proteinExistence type="inferred from homology"/>
<dbReference type="InterPro" id="IPR036291">
    <property type="entry name" value="NAD(P)-bd_dom_sf"/>
</dbReference>
<dbReference type="GO" id="GO:0016020">
    <property type="term" value="C:membrane"/>
    <property type="evidence" value="ECO:0007669"/>
    <property type="project" value="TreeGrafter"/>
</dbReference>
<dbReference type="PANTHER" id="PTHR44196">
    <property type="entry name" value="DEHYDROGENASE/REDUCTASE SDR FAMILY MEMBER 7B"/>
    <property type="match status" value="1"/>
</dbReference>
<keyword evidence="2" id="KW-0560">Oxidoreductase</keyword>
<dbReference type="EMBL" id="QQYZ01000027">
    <property type="protein sequence ID" value="RSY77886.1"/>
    <property type="molecule type" value="Genomic_DNA"/>
</dbReference>
<organism evidence="3 4">
    <name type="scientific">Sphingomonas koreensis</name>
    <dbReference type="NCBI Taxonomy" id="93064"/>
    <lineage>
        <taxon>Bacteria</taxon>
        <taxon>Pseudomonadati</taxon>
        <taxon>Pseudomonadota</taxon>
        <taxon>Alphaproteobacteria</taxon>
        <taxon>Sphingomonadales</taxon>
        <taxon>Sphingomonadaceae</taxon>
        <taxon>Sphingomonas</taxon>
    </lineage>
</organism>
<dbReference type="AlphaFoldDB" id="A0A430FYQ5"/>
<dbReference type="PRINTS" id="PR00081">
    <property type="entry name" value="GDHRDH"/>
</dbReference>
<dbReference type="InterPro" id="IPR002347">
    <property type="entry name" value="SDR_fam"/>
</dbReference>
<dbReference type="GO" id="GO:0016491">
    <property type="term" value="F:oxidoreductase activity"/>
    <property type="evidence" value="ECO:0007669"/>
    <property type="project" value="UniProtKB-KW"/>
</dbReference>
<evidence type="ECO:0000313" key="4">
    <source>
        <dbReference type="Proteomes" id="UP000287746"/>
    </source>
</evidence>
<comment type="caution">
    <text evidence="3">The sequence shown here is derived from an EMBL/GenBank/DDBJ whole genome shotgun (WGS) entry which is preliminary data.</text>
</comment>
<dbReference type="Proteomes" id="UP000287746">
    <property type="component" value="Unassembled WGS sequence"/>
</dbReference>
<comment type="similarity">
    <text evidence="1">Belongs to the short-chain dehydrogenases/reductases (SDR) family.</text>
</comment>
<accession>A0A430FYQ5</accession>